<dbReference type="InterPro" id="IPR038333">
    <property type="entry name" value="T1MK-like_N_sf"/>
</dbReference>
<dbReference type="RefSeq" id="WP_148378616.1">
    <property type="nucleotide sequence ID" value="NZ_VSIY01000013.1"/>
</dbReference>
<evidence type="ECO:0000256" key="6">
    <source>
        <dbReference type="ARBA" id="ARBA00022747"/>
    </source>
</evidence>
<name>A0A5D0RG06_9RHOB</name>
<dbReference type="GO" id="GO:0009307">
    <property type="term" value="P:DNA restriction-modification system"/>
    <property type="evidence" value="ECO:0007669"/>
    <property type="project" value="UniProtKB-KW"/>
</dbReference>
<keyword evidence="8" id="KW-0175">Coiled coil</keyword>
<comment type="caution">
    <text evidence="12">The sequence shown here is derived from an EMBL/GenBank/DDBJ whole genome shotgun (WGS) entry which is preliminary data.</text>
</comment>
<comment type="similarity">
    <text evidence="1">Belongs to the N(4)/N(6)-methyltransferase family.</text>
</comment>
<keyword evidence="3 12" id="KW-0489">Methyltransferase</keyword>
<proteinExistence type="inferred from homology"/>
<dbReference type="EMBL" id="VSIY01000013">
    <property type="protein sequence ID" value="TYB80527.1"/>
    <property type="molecule type" value="Genomic_DNA"/>
</dbReference>
<dbReference type="InterPro" id="IPR003356">
    <property type="entry name" value="DNA_methylase_A-5"/>
</dbReference>
<dbReference type="Gene3D" id="1.20.1260.30">
    <property type="match status" value="2"/>
</dbReference>
<evidence type="ECO:0000256" key="5">
    <source>
        <dbReference type="ARBA" id="ARBA00022691"/>
    </source>
</evidence>
<feature type="coiled-coil region" evidence="8">
    <location>
        <begin position="636"/>
        <end position="663"/>
    </location>
</feature>
<evidence type="ECO:0000256" key="8">
    <source>
        <dbReference type="SAM" id="Coils"/>
    </source>
</evidence>
<dbReference type="Pfam" id="PF02384">
    <property type="entry name" value="N6_Mtase"/>
    <property type="match status" value="1"/>
</dbReference>
<evidence type="ECO:0000256" key="1">
    <source>
        <dbReference type="ARBA" id="ARBA00006594"/>
    </source>
</evidence>
<dbReference type="SUPFAM" id="SSF53335">
    <property type="entry name" value="S-adenosyl-L-methionine-dependent methyltransferases"/>
    <property type="match status" value="1"/>
</dbReference>
<dbReference type="PANTHER" id="PTHR42933:SF3">
    <property type="entry name" value="TYPE I RESTRICTION ENZYME MJAVIII METHYLASE SUBUNIT"/>
    <property type="match status" value="1"/>
</dbReference>
<dbReference type="Pfam" id="PF12161">
    <property type="entry name" value="HsdM_N"/>
    <property type="match status" value="1"/>
</dbReference>
<evidence type="ECO:0000313" key="13">
    <source>
        <dbReference type="Proteomes" id="UP000322080"/>
    </source>
</evidence>
<dbReference type="InterPro" id="IPR022749">
    <property type="entry name" value="D12N6_MeTrfase_N"/>
</dbReference>
<evidence type="ECO:0000256" key="4">
    <source>
        <dbReference type="ARBA" id="ARBA00022679"/>
    </source>
</evidence>
<feature type="domain" description="DNA methylase adenine-specific" evidence="10">
    <location>
        <begin position="136"/>
        <end position="444"/>
    </location>
</feature>
<dbReference type="Gene3D" id="3.40.50.150">
    <property type="entry name" value="Vaccinia Virus protein VP39"/>
    <property type="match status" value="1"/>
</dbReference>
<dbReference type="AlphaFoldDB" id="A0A5D0RG06"/>
<dbReference type="GO" id="GO:0003677">
    <property type="term" value="F:DNA binding"/>
    <property type="evidence" value="ECO:0007669"/>
    <property type="project" value="InterPro"/>
</dbReference>
<dbReference type="EC" id="2.1.1.72" evidence="2"/>
<keyword evidence="5" id="KW-0949">S-adenosyl-L-methionine</keyword>
<dbReference type="InterPro" id="IPR051537">
    <property type="entry name" value="DNA_Adenine_Mtase"/>
</dbReference>
<organism evidence="12 13">
    <name type="scientific">Maritimibacter fusiformis</name>
    <dbReference type="NCBI Taxonomy" id="2603819"/>
    <lineage>
        <taxon>Bacteria</taxon>
        <taxon>Pseudomonadati</taxon>
        <taxon>Pseudomonadota</taxon>
        <taxon>Alphaproteobacteria</taxon>
        <taxon>Rhodobacterales</taxon>
        <taxon>Roseobacteraceae</taxon>
        <taxon>Maritimibacter</taxon>
    </lineage>
</organism>
<dbReference type="PANTHER" id="PTHR42933">
    <property type="entry name" value="SLR6095 PROTEIN"/>
    <property type="match status" value="1"/>
</dbReference>
<evidence type="ECO:0000259" key="11">
    <source>
        <dbReference type="Pfam" id="PF12161"/>
    </source>
</evidence>
<dbReference type="CDD" id="cd02440">
    <property type="entry name" value="AdoMet_MTases"/>
    <property type="match status" value="1"/>
</dbReference>
<dbReference type="GO" id="GO:0032259">
    <property type="term" value="P:methylation"/>
    <property type="evidence" value="ECO:0007669"/>
    <property type="project" value="UniProtKB-KW"/>
</dbReference>
<evidence type="ECO:0000313" key="12">
    <source>
        <dbReference type="EMBL" id="TYB80527.1"/>
    </source>
</evidence>
<reference evidence="12 13" key="1">
    <citation type="submission" date="2019-08" db="EMBL/GenBank/DDBJ databases">
        <title>Identification of a novel species of the genus Boseongicola.</title>
        <authorList>
            <person name="Zhang X.-Q."/>
        </authorList>
    </citation>
    <scope>NUCLEOTIDE SEQUENCE [LARGE SCALE GENOMIC DNA]</scope>
    <source>
        <strain evidence="12 13">HY14</strain>
    </source>
</reference>
<accession>A0A5D0RG06</accession>
<dbReference type="InterPro" id="IPR002052">
    <property type="entry name" value="DNA_methylase_N6_adenine_CS"/>
</dbReference>
<evidence type="ECO:0000256" key="3">
    <source>
        <dbReference type="ARBA" id="ARBA00022603"/>
    </source>
</evidence>
<evidence type="ECO:0000256" key="7">
    <source>
        <dbReference type="ARBA" id="ARBA00047942"/>
    </source>
</evidence>
<dbReference type="GO" id="GO:0009007">
    <property type="term" value="F:site-specific DNA-methyltransferase (adenine-specific) activity"/>
    <property type="evidence" value="ECO:0007669"/>
    <property type="project" value="UniProtKB-EC"/>
</dbReference>
<evidence type="ECO:0000256" key="9">
    <source>
        <dbReference type="SAM" id="MobiDB-lite"/>
    </source>
</evidence>
<dbReference type="Proteomes" id="UP000322080">
    <property type="component" value="Unassembled WGS sequence"/>
</dbReference>
<dbReference type="GO" id="GO:0008170">
    <property type="term" value="F:N-methyltransferase activity"/>
    <property type="evidence" value="ECO:0007669"/>
    <property type="project" value="InterPro"/>
</dbReference>
<evidence type="ECO:0000256" key="2">
    <source>
        <dbReference type="ARBA" id="ARBA00011900"/>
    </source>
</evidence>
<dbReference type="PRINTS" id="PR00507">
    <property type="entry name" value="N12N6MTFRASE"/>
</dbReference>
<feature type="compositionally biased region" description="Polar residues" evidence="9">
    <location>
        <begin position="749"/>
        <end position="760"/>
    </location>
</feature>
<sequence>MAIKKSDIYRSLWESCDQLRGGMDASLYKDYILTLLFVKYISDRAGQPDALIEVPEGCSFEDIRKLRGTKDIGEGIDTAIAGIAEANDLKNVIDRAYFNDTEKFGRGPKMVATLTALINIFSREELNFSRNRADGDDILGDAYEYLMRNFATESGKSKGQFYTPAEVSRVVAAVAGVNRATSPKQTVYDPTCGSGSLLLKAADAADVSLTIYGQEMDITTRGLAKMNMIMHGREDAEIAQGDVIGEPQFKASETELQTFDFVVANPPFSAKAWGAGLTSDNKFGRFDLGMPPDKNGDFAFLLHILGSMKATGSGAVILPHGVLFRGNKEAELRQKILKRGYIKAIIGLPANLFYGTGIPASIIVLDKSGACAERPVFMIEASRGFAKDGNKNRLRERDIHKITDAYTRQGEIKGYSRLVPYAEITRNDFNLNIPRYIDGSDSEDLQDIEAHLKGGVPNRDIDLLAEFWDVMPGVRSMLFGPNPRPGYSDPLIAPEEVRTTIRNHPEFDAFRTQVQTILDGWAGQNAPLMDGIQVGDTPKALIHTIAEDMLTRFAEAPLIDQYEAYQRLMSYWADTMQDNVFIIAHDGWEAAKELREARKEVDGKKVKWLEEADLTVKKVRLVADVIPPRLIVARFFPEMQRALDDAQAKAEELAREIEEMVEGHGAEGGLLADALTEAGKLTAASVKARQKFGEAEPEEAKLLKQVARLMTAETAAKKAAKEAEEALTEATLKKYPDLDGTNLLGPGRTASSSPAAPGQS</sequence>
<dbReference type="PROSITE" id="PS00092">
    <property type="entry name" value="N6_MTASE"/>
    <property type="match status" value="1"/>
</dbReference>
<protein>
    <recommendedName>
        <fullName evidence="2">site-specific DNA-methyltransferase (adenine-specific)</fullName>
        <ecNumber evidence="2">2.1.1.72</ecNumber>
    </recommendedName>
</protein>
<comment type="catalytic activity">
    <reaction evidence="7">
        <text>a 2'-deoxyadenosine in DNA + S-adenosyl-L-methionine = an N(6)-methyl-2'-deoxyadenosine in DNA + S-adenosyl-L-homocysteine + H(+)</text>
        <dbReference type="Rhea" id="RHEA:15197"/>
        <dbReference type="Rhea" id="RHEA-COMP:12418"/>
        <dbReference type="Rhea" id="RHEA-COMP:12419"/>
        <dbReference type="ChEBI" id="CHEBI:15378"/>
        <dbReference type="ChEBI" id="CHEBI:57856"/>
        <dbReference type="ChEBI" id="CHEBI:59789"/>
        <dbReference type="ChEBI" id="CHEBI:90615"/>
        <dbReference type="ChEBI" id="CHEBI:90616"/>
        <dbReference type="EC" id="2.1.1.72"/>
    </reaction>
</comment>
<gene>
    <name evidence="12" type="ORF">FVF75_12850</name>
</gene>
<keyword evidence="4 12" id="KW-0808">Transferase</keyword>
<keyword evidence="6" id="KW-0680">Restriction system</keyword>
<keyword evidence="13" id="KW-1185">Reference proteome</keyword>
<dbReference type="InterPro" id="IPR029063">
    <property type="entry name" value="SAM-dependent_MTases_sf"/>
</dbReference>
<feature type="region of interest" description="Disordered" evidence="9">
    <location>
        <begin position="734"/>
        <end position="760"/>
    </location>
</feature>
<feature type="domain" description="N6 adenine-specific DNA methyltransferase N-terminal" evidence="11">
    <location>
        <begin position="10"/>
        <end position="121"/>
    </location>
</feature>
<evidence type="ECO:0000259" key="10">
    <source>
        <dbReference type="Pfam" id="PF02384"/>
    </source>
</evidence>